<gene>
    <name evidence="2" type="ORF">HO133_008151</name>
</gene>
<dbReference type="AlphaFoldDB" id="A0A8H6CSI6"/>
<feature type="region of interest" description="Disordered" evidence="1">
    <location>
        <begin position="167"/>
        <end position="305"/>
    </location>
</feature>
<keyword evidence="3" id="KW-1185">Reference proteome</keyword>
<feature type="compositionally biased region" description="Low complexity" evidence="1">
    <location>
        <begin position="199"/>
        <end position="209"/>
    </location>
</feature>
<evidence type="ECO:0000313" key="3">
    <source>
        <dbReference type="Proteomes" id="UP000593566"/>
    </source>
</evidence>
<dbReference type="RefSeq" id="XP_037156355.1">
    <property type="nucleotide sequence ID" value="XM_037299019.1"/>
</dbReference>
<proteinExistence type="predicted"/>
<evidence type="ECO:0000256" key="1">
    <source>
        <dbReference type="SAM" id="MobiDB-lite"/>
    </source>
</evidence>
<dbReference type="GeneID" id="59336548"/>
<dbReference type="EMBL" id="JACCJB010000004">
    <property type="protein sequence ID" value="KAF6228421.1"/>
    <property type="molecule type" value="Genomic_DNA"/>
</dbReference>
<name>A0A8H6CSI6_9LECA</name>
<dbReference type="Proteomes" id="UP000593566">
    <property type="component" value="Unassembled WGS sequence"/>
</dbReference>
<protein>
    <submittedName>
        <fullName evidence="2">Uncharacterized protein</fullName>
    </submittedName>
</protein>
<organism evidence="2 3">
    <name type="scientific">Letharia lupina</name>
    <dbReference type="NCBI Taxonomy" id="560253"/>
    <lineage>
        <taxon>Eukaryota</taxon>
        <taxon>Fungi</taxon>
        <taxon>Dikarya</taxon>
        <taxon>Ascomycota</taxon>
        <taxon>Pezizomycotina</taxon>
        <taxon>Lecanoromycetes</taxon>
        <taxon>OSLEUM clade</taxon>
        <taxon>Lecanoromycetidae</taxon>
        <taxon>Lecanorales</taxon>
        <taxon>Lecanorineae</taxon>
        <taxon>Parmeliaceae</taxon>
        <taxon>Letharia</taxon>
    </lineage>
</organism>
<feature type="compositionally biased region" description="Basic and acidic residues" evidence="1">
    <location>
        <begin position="296"/>
        <end position="305"/>
    </location>
</feature>
<feature type="compositionally biased region" description="Basic and acidic residues" evidence="1">
    <location>
        <begin position="244"/>
        <end position="279"/>
    </location>
</feature>
<reference evidence="2 3" key="1">
    <citation type="journal article" date="2020" name="Genomics">
        <title>Complete, high-quality genomes from long-read metagenomic sequencing of two wolf lichen thalli reveals enigmatic genome architecture.</title>
        <authorList>
            <person name="McKenzie S.K."/>
            <person name="Walston R.F."/>
            <person name="Allen J.L."/>
        </authorList>
    </citation>
    <scope>NUCLEOTIDE SEQUENCE [LARGE SCALE GENOMIC DNA]</scope>
    <source>
        <strain evidence="2">WasteWater1</strain>
    </source>
</reference>
<evidence type="ECO:0000313" key="2">
    <source>
        <dbReference type="EMBL" id="KAF6228421.1"/>
    </source>
</evidence>
<sequence length="305" mass="34958">MDGMQSRSRARMLKLVGHHYGGHFDRSFHDDSAYSSEDCDFVPFSSLDLNQIYEDTDEVDRDSSRTRRHRAAAFVNAQWSRPAVSRARHPLDDSFNDNWRIYDLPQPLSFEEQRYIYDSGSRLRPTAFYDRENFGREPGHAASWWDSEESIPALAFEEHRARVPDALPSLNNRIESGTDRSSPSSISTRHGSRSPEEASQSGGSTTSTQPDHRTQSSMRSSARRPRRNQSSSRDAQLAAAWRQLYHERTELEKERRALRKKEWSLLQRKERPRSSRQDPSDDVAPEGYSGSPGLDRTAKGDEPAQ</sequence>
<comment type="caution">
    <text evidence="2">The sequence shown here is derived from an EMBL/GenBank/DDBJ whole genome shotgun (WGS) entry which is preliminary data.</text>
</comment>
<feature type="compositionally biased region" description="Polar residues" evidence="1">
    <location>
        <begin position="169"/>
        <end position="189"/>
    </location>
</feature>
<accession>A0A8H6CSI6</accession>